<reference evidence="2 3" key="1">
    <citation type="submission" date="2013-09" db="EMBL/GenBank/DDBJ databases">
        <title>Corchorus capsularis genome sequencing.</title>
        <authorList>
            <person name="Alam M."/>
            <person name="Haque M.S."/>
            <person name="Islam M.S."/>
            <person name="Emdad E.M."/>
            <person name="Islam M.M."/>
            <person name="Ahmed B."/>
            <person name="Halim A."/>
            <person name="Hossen Q.M.M."/>
            <person name="Hossain M.Z."/>
            <person name="Ahmed R."/>
            <person name="Khan M.M."/>
            <person name="Islam R."/>
            <person name="Rashid M.M."/>
            <person name="Khan S.A."/>
            <person name="Rahman M.S."/>
            <person name="Alam M."/>
        </authorList>
    </citation>
    <scope>NUCLEOTIDE SEQUENCE [LARGE SCALE GENOMIC DNA]</scope>
    <source>
        <strain evidence="3">cv. CVL-1</strain>
        <tissue evidence="2">Whole seedling</tissue>
    </source>
</reference>
<comment type="caution">
    <text evidence="2">The sequence shown here is derived from an EMBL/GenBank/DDBJ whole genome shotgun (WGS) entry which is preliminary data.</text>
</comment>
<evidence type="ECO:0000313" key="3">
    <source>
        <dbReference type="Proteomes" id="UP000188268"/>
    </source>
</evidence>
<accession>A0A1R3I9H5</accession>
<dbReference type="EMBL" id="AWWV01010447">
    <property type="protein sequence ID" value="OMO79214.1"/>
    <property type="molecule type" value="Genomic_DNA"/>
</dbReference>
<protein>
    <submittedName>
        <fullName evidence="2">Uncharacterized protein</fullName>
    </submittedName>
</protein>
<feature type="region of interest" description="Disordered" evidence="1">
    <location>
        <begin position="1"/>
        <end position="53"/>
    </location>
</feature>
<proteinExistence type="predicted"/>
<sequence>MAPKKQGFTLEPITLASQSHTAPSKQPHKAASSKQTSKRPVFKGTEGASSRVKKKDLSALTFASSLIAAI</sequence>
<evidence type="ECO:0000313" key="2">
    <source>
        <dbReference type="EMBL" id="OMO79214.1"/>
    </source>
</evidence>
<dbReference type="Gramene" id="OMO79214">
    <property type="protein sequence ID" value="OMO79214"/>
    <property type="gene ID" value="CCACVL1_13846"/>
</dbReference>
<feature type="compositionally biased region" description="Polar residues" evidence="1">
    <location>
        <begin position="15"/>
        <end position="24"/>
    </location>
</feature>
<gene>
    <name evidence="2" type="ORF">CCACVL1_13846</name>
</gene>
<keyword evidence="3" id="KW-1185">Reference proteome</keyword>
<dbReference type="Proteomes" id="UP000188268">
    <property type="component" value="Unassembled WGS sequence"/>
</dbReference>
<dbReference type="AlphaFoldDB" id="A0A1R3I9H5"/>
<organism evidence="2 3">
    <name type="scientific">Corchorus capsularis</name>
    <name type="common">Jute</name>
    <dbReference type="NCBI Taxonomy" id="210143"/>
    <lineage>
        <taxon>Eukaryota</taxon>
        <taxon>Viridiplantae</taxon>
        <taxon>Streptophyta</taxon>
        <taxon>Embryophyta</taxon>
        <taxon>Tracheophyta</taxon>
        <taxon>Spermatophyta</taxon>
        <taxon>Magnoliopsida</taxon>
        <taxon>eudicotyledons</taxon>
        <taxon>Gunneridae</taxon>
        <taxon>Pentapetalae</taxon>
        <taxon>rosids</taxon>
        <taxon>malvids</taxon>
        <taxon>Malvales</taxon>
        <taxon>Malvaceae</taxon>
        <taxon>Grewioideae</taxon>
        <taxon>Apeibeae</taxon>
        <taxon>Corchorus</taxon>
    </lineage>
</organism>
<evidence type="ECO:0000256" key="1">
    <source>
        <dbReference type="SAM" id="MobiDB-lite"/>
    </source>
</evidence>
<name>A0A1R3I9H5_COCAP</name>